<dbReference type="EMBL" id="CP071090">
    <property type="protein sequence ID" value="QSQ24222.1"/>
    <property type="molecule type" value="Genomic_DNA"/>
</dbReference>
<dbReference type="PANTHER" id="PTHR19353:SF19">
    <property type="entry name" value="DELTA(5) FATTY ACID DESATURASE C-RELATED"/>
    <property type="match status" value="1"/>
</dbReference>
<feature type="transmembrane region" description="Helical" evidence="1">
    <location>
        <begin position="164"/>
        <end position="183"/>
    </location>
</feature>
<dbReference type="InterPro" id="IPR012171">
    <property type="entry name" value="Fatty_acid_desaturase"/>
</dbReference>
<gene>
    <name evidence="3" type="ORF">JY651_04435</name>
</gene>
<protein>
    <submittedName>
        <fullName evidence="3">Fatty acid desaturase</fullName>
    </submittedName>
</protein>
<feature type="domain" description="Fatty acid desaturase" evidence="2">
    <location>
        <begin position="63"/>
        <end position="314"/>
    </location>
</feature>
<evidence type="ECO:0000313" key="3">
    <source>
        <dbReference type="EMBL" id="QSQ24222.1"/>
    </source>
</evidence>
<accession>A0ABX7NZ76</accession>
<evidence type="ECO:0000313" key="4">
    <source>
        <dbReference type="Proteomes" id="UP000662747"/>
    </source>
</evidence>
<keyword evidence="1" id="KW-0472">Membrane</keyword>
<feature type="transmembrane region" description="Helical" evidence="1">
    <location>
        <begin position="37"/>
        <end position="57"/>
    </location>
</feature>
<name>A0ABX7NZ76_9BACT</name>
<evidence type="ECO:0000259" key="2">
    <source>
        <dbReference type="Pfam" id="PF00487"/>
    </source>
</evidence>
<keyword evidence="4" id="KW-1185">Reference proteome</keyword>
<organism evidence="3 4">
    <name type="scientific">Pyxidicoccus parkwayensis</name>
    <dbReference type="NCBI Taxonomy" id="2813578"/>
    <lineage>
        <taxon>Bacteria</taxon>
        <taxon>Pseudomonadati</taxon>
        <taxon>Myxococcota</taxon>
        <taxon>Myxococcia</taxon>
        <taxon>Myxococcales</taxon>
        <taxon>Cystobacterineae</taxon>
        <taxon>Myxococcaceae</taxon>
        <taxon>Pyxidicoccus</taxon>
    </lineage>
</organism>
<proteinExistence type="predicted"/>
<dbReference type="RefSeq" id="WP_206725788.1">
    <property type="nucleotide sequence ID" value="NZ_CP071090.1"/>
</dbReference>
<dbReference type="Pfam" id="PF00487">
    <property type="entry name" value="FA_desaturase"/>
    <property type="match status" value="1"/>
</dbReference>
<keyword evidence="1" id="KW-1133">Transmembrane helix</keyword>
<reference evidence="3 4" key="1">
    <citation type="submission" date="2021-02" db="EMBL/GenBank/DDBJ databases">
        <title>De Novo genome assembly of isolated myxobacteria.</title>
        <authorList>
            <person name="Stevens D.C."/>
        </authorList>
    </citation>
    <scope>NUCLEOTIDE SEQUENCE [LARGE SCALE GENOMIC DNA]</scope>
    <source>
        <strain evidence="4">SCPEA02</strain>
    </source>
</reference>
<dbReference type="Proteomes" id="UP000662747">
    <property type="component" value="Chromosome"/>
</dbReference>
<feature type="transmembrane region" description="Helical" evidence="1">
    <location>
        <begin position="64"/>
        <end position="84"/>
    </location>
</feature>
<feature type="transmembrane region" description="Helical" evidence="1">
    <location>
        <begin position="204"/>
        <end position="220"/>
    </location>
</feature>
<sequence>MSSFTPSTDRIPVDDFRRLRTELRRSMPPEAFQPQPLRGVIALALVPVMVALVWAAASGRLPWWACLLISFTLGQMLITVGFAAHEALHHSVFRSRALEDVLGWVGFSPFLVTPGTWRAWHVQAHHSAANIHVRDPDILPRQHEWRTQWFARVVHALSPGSGTWLSYLSFTFFFTAQGQAFLWRYSGQPQFEKVRMHRARERSLTVLLALGWAALGWAMGWRGALYALILPHVFGNITLMVYIATNHWLQPASESVDNPFVNTASVDTLPVMDLIHWNFSYHQEHHIFPAMSPRFAPLLREKLRFLNPEASIVYPHLLALRTLFRRPALYGADGHTLVGPDGTPAMDTTDLRRSLEHPGEARIEARSAG</sequence>
<evidence type="ECO:0000256" key="1">
    <source>
        <dbReference type="SAM" id="Phobius"/>
    </source>
</evidence>
<dbReference type="PANTHER" id="PTHR19353">
    <property type="entry name" value="FATTY ACID DESATURASE 2"/>
    <property type="match status" value="1"/>
</dbReference>
<keyword evidence="1" id="KW-0812">Transmembrane</keyword>
<dbReference type="InterPro" id="IPR005804">
    <property type="entry name" value="FA_desaturase_dom"/>
</dbReference>